<dbReference type="Proteomes" id="UP000287352">
    <property type="component" value="Unassembled WGS sequence"/>
</dbReference>
<gene>
    <name evidence="1" type="ORF">KTT_18590</name>
</gene>
<dbReference type="RefSeq" id="WP_126579666.1">
    <property type="nucleotide sequence ID" value="NZ_BIFR01000001.1"/>
</dbReference>
<proteinExistence type="predicted"/>
<name>A0A401ZYT3_9CHLR</name>
<protein>
    <submittedName>
        <fullName evidence="1">Uncharacterized protein</fullName>
    </submittedName>
</protein>
<accession>A0A401ZYT3</accession>
<evidence type="ECO:0000313" key="2">
    <source>
        <dbReference type="Proteomes" id="UP000287352"/>
    </source>
</evidence>
<dbReference type="AlphaFoldDB" id="A0A401ZYT3"/>
<comment type="caution">
    <text evidence="1">The sequence shown here is derived from an EMBL/GenBank/DDBJ whole genome shotgun (WGS) entry which is preliminary data.</text>
</comment>
<reference evidence="2" key="1">
    <citation type="submission" date="2018-12" db="EMBL/GenBank/DDBJ databases">
        <title>Tengunoibacter tsumagoiensis gen. nov., sp. nov., Dictyobacter kobayashii sp. nov., D. alpinus sp. nov., and D. joshuensis sp. nov. and description of Dictyobacteraceae fam. nov. within the order Ktedonobacterales isolated from Tengu-no-mugimeshi.</title>
        <authorList>
            <person name="Wang C.M."/>
            <person name="Zheng Y."/>
            <person name="Sakai Y."/>
            <person name="Toyoda A."/>
            <person name="Minakuchi Y."/>
            <person name="Abe K."/>
            <person name="Yokota A."/>
            <person name="Yabe S."/>
        </authorList>
    </citation>
    <scope>NUCLEOTIDE SEQUENCE [LARGE SCALE GENOMIC DNA]</scope>
    <source>
        <strain evidence="2">Uno3</strain>
    </source>
</reference>
<organism evidence="1 2">
    <name type="scientific">Tengunoibacter tsumagoiensis</name>
    <dbReference type="NCBI Taxonomy" id="2014871"/>
    <lineage>
        <taxon>Bacteria</taxon>
        <taxon>Bacillati</taxon>
        <taxon>Chloroflexota</taxon>
        <taxon>Ktedonobacteria</taxon>
        <taxon>Ktedonobacterales</taxon>
        <taxon>Dictyobacteraceae</taxon>
        <taxon>Tengunoibacter</taxon>
    </lineage>
</organism>
<keyword evidence="2" id="KW-1185">Reference proteome</keyword>
<dbReference type="EMBL" id="BIFR01000001">
    <property type="protein sequence ID" value="GCE12000.1"/>
    <property type="molecule type" value="Genomic_DNA"/>
</dbReference>
<sequence>MHNKLERTNSIGKFFVEMNYDTWIVMNVGECGIIARAVYGNKWTERSAGISFASRVLQEISSLEKDERGQTPRILINTALAVNVLPESGFICTTWQCFPDFIEICSVGTNSILMSNSSIMQEAITRHSVDHLLNYDEPQRDLRWRNTITHILGNENGCHIEDIRVFRTPLLQDTKIAIIVERRLAYDIIKQKISPQNLSSFIDNWSCPPGRKNRTSVLLSL</sequence>
<evidence type="ECO:0000313" key="1">
    <source>
        <dbReference type="EMBL" id="GCE12000.1"/>
    </source>
</evidence>